<dbReference type="EMBL" id="CP061800">
    <property type="protein sequence ID" value="QTA85937.1"/>
    <property type="molecule type" value="Genomic_DNA"/>
</dbReference>
<keyword evidence="2" id="KW-1185">Reference proteome</keyword>
<proteinExistence type="predicted"/>
<sequence>MAPGAMILGKWNLFGVFGGALVFGFADALQIKLQISGGRVPYQILGMMLG</sequence>
<dbReference type="KEGG" id="dmm:dnm_019540"/>
<name>A0A975BIC7_9BACT</name>
<gene>
    <name evidence="1" type="ORF">dnm_019540</name>
</gene>
<organism evidence="1 2">
    <name type="scientific">Desulfonema magnum</name>
    <dbReference type="NCBI Taxonomy" id="45655"/>
    <lineage>
        <taxon>Bacteria</taxon>
        <taxon>Pseudomonadati</taxon>
        <taxon>Thermodesulfobacteriota</taxon>
        <taxon>Desulfobacteria</taxon>
        <taxon>Desulfobacterales</taxon>
        <taxon>Desulfococcaceae</taxon>
        <taxon>Desulfonema</taxon>
    </lineage>
</organism>
<evidence type="ECO:0000313" key="1">
    <source>
        <dbReference type="EMBL" id="QTA85937.1"/>
    </source>
</evidence>
<reference evidence="1" key="1">
    <citation type="journal article" date="2021" name="Microb. Physiol.">
        <title>Proteogenomic Insights into the Physiology of Marine, Sulfate-Reducing, Filamentous Desulfonema limicola and Desulfonema magnum.</title>
        <authorList>
            <person name="Schnaars V."/>
            <person name="Wohlbrand L."/>
            <person name="Scheve S."/>
            <person name="Hinrichs C."/>
            <person name="Reinhardt R."/>
            <person name="Rabus R."/>
        </authorList>
    </citation>
    <scope>NUCLEOTIDE SEQUENCE</scope>
    <source>
        <strain evidence="1">4be13</strain>
    </source>
</reference>
<protein>
    <submittedName>
        <fullName evidence="1">Uncharacterized protein</fullName>
    </submittedName>
</protein>
<dbReference type="AlphaFoldDB" id="A0A975BIC7"/>
<dbReference type="Proteomes" id="UP000663722">
    <property type="component" value="Chromosome"/>
</dbReference>
<accession>A0A975BIC7</accession>
<evidence type="ECO:0000313" key="2">
    <source>
        <dbReference type="Proteomes" id="UP000663722"/>
    </source>
</evidence>